<gene>
    <name evidence="1" type="ORF">DO97_02450</name>
</gene>
<evidence type="ECO:0000313" key="2">
    <source>
        <dbReference type="Proteomes" id="UP000030170"/>
    </source>
</evidence>
<accession>A0A098TKU7</accession>
<comment type="caution">
    <text evidence="1">The sequence shown here is derived from an EMBL/GenBank/DDBJ whole genome shotgun (WGS) entry which is preliminary data.</text>
</comment>
<protein>
    <submittedName>
        <fullName evidence="1">Uncharacterized protein</fullName>
    </submittedName>
</protein>
<organism evidence="1 2">
    <name type="scientific">Neosynechococcus sphagnicola sy1</name>
    <dbReference type="NCBI Taxonomy" id="1497020"/>
    <lineage>
        <taxon>Bacteria</taxon>
        <taxon>Bacillati</taxon>
        <taxon>Cyanobacteriota</taxon>
        <taxon>Cyanophyceae</taxon>
        <taxon>Neosynechococcales</taxon>
        <taxon>Neosynechococcaceae</taxon>
        <taxon>Neosynechococcus</taxon>
    </lineage>
</organism>
<reference evidence="1 2" key="1">
    <citation type="journal article" date="2014" name="Mol. Ecol.">
        <title>Evolution of Synechococcus.</title>
        <authorList>
            <person name="Dvorak P."/>
            <person name="Casamatta D."/>
            <person name="Hasler P."/>
            <person name="Poulickova A."/>
            <person name="Ondrej V."/>
            <person name="Sanges R."/>
        </authorList>
    </citation>
    <scope>NUCLEOTIDE SEQUENCE [LARGE SCALE GENOMIC DNA]</scope>
    <source>
        <strain evidence="1 2">CAUP A 1101</strain>
    </source>
</reference>
<proteinExistence type="predicted"/>
<dbReference type="AlphaFoldDB" id="A0A098TKU7"/>
<dbReference type="RefSeq" id="WP_036532156.1">
    <property type="nucleotide sequence ID" value="NZ_JJML01000016.1"/>
</dbReference>
<keyword evidence="2" id="KW-1185">Reference proteome</keyword>
<dbReference type="STRING" id="1497020.DO97_02450"/>
<name>A0A098TKU7_9CYAN</name>
<dbReference type="Proteomes" id="UP000030170">
    <property type="component" value="Unassembled WGS sequence"/>
</dbReference>
<dbReference type="EMBL" id="JJML01000016">
    <property type="protein sequence ID" value="KGF72960.1"/>
    <property type="molecule type" value="Genomic_DNA"/>
</dbReference>
<evidence type="ECO:0000313" key="1">
    <source>
        <dbReference type="EMBL" id="KGF72960.1"/>
    </source>
</evidence>
<sequence>MRLTQLLERVQTHLFAFSEIMTTHDPTMRVPSQLVPQLHQCQEVQLQAFSEIVLTLEHPQQSGQPRSLDPEITRLNQAYQEFRASGMNREFQAEEMLILLACIYTLQSLGRELADMIQVLQHWRVSP</sequence>